<organism evidence="2 3">
    <name type="scientific">Asbolus verrucosus</name>
    <name type="common">Desert ironclad beetle</name>
    <dbReference type="NCBI Taxonomy" id="1661398"/>
    <lineage>
        <taxon>Eukaryota</taxon>
        <taxon>Metazoa</taxon>
        <taxon>Ecdysozoa</taxon>
        <taxon>Arthropoda</taxon>
        <taxon>Hexapoda</taxon>
        <taxon>Insecta</taxon>
        <taxon>Pterygota</taxon>
        <taxon>Neoptera</taxon>
        <taxon>Endopterygota</taxon>
        <taxon>Coleoptera</taxon>
        <taxon>Polyphaga</taxon>
        <taxon>Cucujiformia</taxon>
        <taxon>Tenebrionidae</taxon>
        <taxon>Pimeliinae</taxon>
        <taxon>Asbolus</taxon>
    </lineage>
</organism>
<dbReference type="Pfam" id="PF07065">
    <property type="entry name" value="D123"/>
    <property type="match status" value="1"/>
</dbReference>
<keyword evidence="3" id="KW-1185">Reference proteome</keyword>
<comment type="similarity">
    <text evidence="1">Belongs to the CDC123 family.</text>
</comment>
<reference evidence="2 3" key="1">
    <citation type="submission" date="2017-03" db="EMBL/GenBank/DDBJ databases">
        <title>Genome of the blue death feigning beetle - Asbolus verrucosus.</title>
        <authorList>
            <person name="Rider S.D."/>
        </authorList>
    </citation>
    <scope>NUCLEOTIDE SEQUENCE [LARGE SCALE GENOMIC DNA]</scope>
    <source>
        <strain evidence="2">Butters</strain>
        <tissue evidence="2">Head and leg muscle</tissue>
    </source>
</reference>
<keyword evidence="2" id="KW-0132">Cell division</keyword>
<proteinExistence type="inferred from homology"/>
<evidence type="ECO:0000256" key="1">
    <source>
        <dbReference type="ARBA" id="ARBA00011047"/>
    </source>
</evidence>
<dbReference type="OrthoDB" id="360540at2759"/>
<dbReference type="AlphaFoldDB" id="A0A482WC43"/>
<name>A0A482WC43_ASBVE</name>
<sequence length="129" mass="14924">MLELQDLKDFSIHNWYKNFKHISLETILLEIPSLLLQKLQSDESDVNIEEVCSKEYLVELDNAINSLNRNAFVKNNWHAPMDAKIFSFGNQLKVTNISDLTLYLSASNIISEDFSTHHNIPFLITLLML</sequence>
<dbReference type="PANTHER" id="PTHR15323:SF6">
    <property type="entry name" value="CELL DIVISION CYCLE PROTEIN 123 HOMOLOG"/>
    <property type="match status" value="1"/>
</dbReference>
<protein>
    <submittedName>
        <fullName evidence="2">Cell division cycle protein 123-like protein</fullName>
    </submittedName>
</protein>
<gene>
    <name evidence="2" type="ORF">BDFB_000683</name>
</gene>
<comment type="caution">
    <text evidence="2">The sequence shown here is derived from an EMBL/GenBank/DDBJ whole genome shotgun (WGS) entry which is preliminary data.</text>
</comment>
<dbReference type="STRING" id="1661398.A0A482WC43"/>
<dbReference type="GO" id="GO:0005737">
    <property type="term" value="C:cytoplasm"/>
    <property type="evidence" value="ECO:0007669"/>
    <property type="project" value="TreeGrafter"/>
</dbReference>
<dbReference type="EMBL" id="QDEB01004708">
    <property type="protein sequence ID" value="RZC42811.1"/>
    <property type="molecule type" value="Genomic_DNA"/>
</dbReference>
<dbReference type="Proteomes" id="UP000292052">
    <property type="component" value="Unassembled WGS sequence"/>
</dbReference>
<dbReference type="InterPro" id="IPR009772">
    <property type="entry name" value="CDC123"/>
</dbReference>
<evidence type="ECO:0000313" key="3">
    <source>
        <dbReference type="Proteomes" id="UP000292052"/>
    </source>
</evidence>
<dbReference type="GO" id="GO:0051301">
    <property type="term" value="P:cell division"/>
    <property type="evidence" value="ECO:0007669"/>
    <property type="project" value="UniProtKB-KW"/>
</dbReference>
<dbReference type="PANTHER" id="PTHR15323">
    <property type="entry name" value="D123 PROTEIN"/>
    <property type="match status" value="1"/>
</dbReference>
<accession>A0A482WC43</accession>
<evidence type="ECO:0000313" key="2">
    <source>
        <dbReference type="EMBL" id="RZC42811.1"/>
    </source>
</evidence>
<keyword evidence="2" id="KW-0131">Cell cycle</keyword>